<name>A0A8B2NKT4_9HYPH</name>
<dbReference type="GO" id="GO:0015031">
    <property type="term" value="P:protein transport"/>
    <property type="evidence" value="ECO:0007669"/>
    <property type="project" value="UniProtKB-KW"/>
</dbReference>
<dbReference type="RefSeq" id="WP_111352432.1">
    <property type="nucleotide sequence ID" value="NZ_QHHQ01000012.1"/>
</dbReference>
<keyword evidence="5" id="KW-1133">Transmembrane helix</keyword>
<keyword evidence="6" id="KW-0472">Membrane</keyword>
<comment type="caution">
    <text evidence="8">The sequence shown here is derived from an EMBL/GenBank/DDBJ whole genome shotgun (WGS) entry which is preliminary data.</text>
</comment>
<accession>A0A8B2NKT4</accession>
<reference evidence="8 9" key="1">
    <citation type="submission" date="2018-05" db="EMBL/GenBank/DDBJ databases">
        <title>Acuticoccus sediminis sp. nov., isolated from deep-sea sediment of Indian Ocean.</title>
        <authorList>
            <person name="Liu X."/>
            <person name="Lai Q."/>
            <person name="Du Y."/>
            <person name="Sun F."/>
            <person name="Zhang X."/>
            <person name="Wang S."/>
            <person name="Shao Z."/>
        </authorList>
    </citation>
    <scope>NUCLEOTIDE SEQUENCE [LARGE SCALE GENOMIC DNA]</scope>
    <source>
        <strain evidence="8 9">PTG4-2</strain>
    </source>
</reference>
<dbReference type="GO" id="GO:0005886">
    <property type="term" value="C:plasma membrane"/>
    <property type="evidence" value="ECO:0007669"/>
    <property type="project" value="UniProtKB-SubCell"/>
</dbReference>
<evidence type="ECO:0000256" key="3">
    <source>
        <dbReference type="ARBA" id="ARBA00022475"/>
    </source>
</evidence>
<evidence type="ECO:0000256" key="7">
    <source>
        <dbReference type="RuleBase" id="RU003879"/>
    </source>
</evidence>
<dbReference type="Proteomes" id="UP000249590">
    <property type="component" value="Unassembled WGS sequence"/>
</dbReference>
<comment type="subcellular location">
    <subcellularLocation>
        <location evidence="1">Cell membrane</location>
        <topology evidence="1">Single-pass membrane protein</topology>
    </subcellularLocation>
    <subcellularLocation>
        <location evidence="7">Cell membrane</location>
        <topology evidence="7">Single-pass type II membrane protein</topology>
    </subcellularLocation>
</comment>
<keyword evidence="9" id="KW-1185">Reference proteome</keyword>
<protein>
    <submittedName>
        <fullName evidence="8">Biopolymer transporter ExbD</fullName>
    </submittedName>
</protein>
<evidence type="ECO:0000256" key="4">
    <source>
        <dbReference type="ARBA" id="ARBA00022692"/>
    </source>
</evidence>
<evidence type="ECO:0000313" key="9">
    <source>
        <dbReference type="Proteomes" id="UP000249590"/>
    </source>
</evidence>
<proteinExistence type="inferred from homology"/>
<keyword evidence="7" id="KW-0653">Protein transport</keyword>
<keyword evidence="7" id="KW-0813">Transport</keyword>
<evidence type="ECO:0000256" key="6">
    <source>
        <dbReference type="ARBA" id="ARBA00023136"/>
    </source>
</evidence>
<evidence type="ECO:0000313" key="8">
    <source>
        <dbReference type="EMBL" id="RAH96563.1"/>
    </source>
</evidence>
<dbReference type="InterPro" id="IPR003400">
    <property type="entry name" value="ExbD"/>
</dbReference>
<dbReference type="GO" id="GO:0022857">
    <property type="term" value="F:transmembrane transporter activity"/>
    <property type="evidence" value="ECO:0007669"/>
    <property type="project" value="InterPro"/>
</dbReference>
<keyword evidence="4 7" id="KW-0812">Transmembrane</keyword>
<organism evidence="8 9">
    <name type="scientific">Acuticoccus sediminis</name>
    <dbReference type="NCBI Taxonomy" id="2184697"/>
    <lineage>
        <taxon>Bacteria</taxon>
        <taxon>Pseudomonadati</taxon>
        <taxon>Pseudomonadota</taxon>
        <taxon>Alphaproteobacteria</taxon>
        <taxon>Hyphomicrobiales</taxon>
        <taxon>Amorphaceae</taxon>
        <taxon>Acuticoccus</taxon>
    </lineage>
</organism>
<keyword evidence="3" id="KW-1003">Cell membrane</keyword>
<evidence type="ECO:0000256" key="5">
    <source>
        <dbReference type="ARBA" id="ARBA00022989"/>
    </source>
</evidence>
<comment type="similarity">
    <text evidence="2 7">Belongs to the ExbD/TolR family.</text>
</comment>
<evidence type="ECO:0000256" key="1">
    <source>
        <dbReference type="ARBA" id="ARBA00004162"/>
    </source>
</evidence>
<sequence>MMRMPARRRRRLPLTPLIDVIFLLLLFFMLSSTFLRFADVEVASAGAARSGAASTGSAALLKLAGDGGLVLNGQRVEDAALMDALEGLADDGTTRLVLTAETGSTVQALVDLLGRLETGPMPVILAGGGPAAGAPSTPSPGVQP</sequence>
<evidence type="ECO:0000256" key="2">
    <source>
        <dbReference type="ARBA" id="ARBA00005811"/>
    </source>
</evidence>
<dbReference type="AlphaFoldDB" id="A0A8B2NKT4"/>
<dbReference type="PANTHER" id="PTHR30558">
    <property type="entry name" value="EXBD MEMBRANE COMPONENT OF PMF-DRIVEN MACROMOLECULE IMPORT SYSTEM"/>
    <property type="match status" value="1"/>
</dbReference>
<dbReference type="EMBL" id="QHHQ01000012">
    <property type="protein sequence ID" value="RAH96563.1"/>
    <property type="molecule type" value="Genomic_DNA"/>
</dbReference>
<gene>
    <name evidence="8" type="ORF">DLJ53_32150</name>
</gene>
<dbReference type="Pfam" id="PF02472">
    <property type="entry name" value="ExbD"/>
    <property type="match status" value="1"/>
</dbReference>